<name>A0A9D4GF38_DREPO</name>
<dbReference type="AlphaFoldDB" id="A0A9D4GF38"/>
<dbReference type="EMBL" id="JAIWYP010000006">
    <property type="protein sequence ID" value="KAH3814258.1"/>
    <property type="molecule type" value="Genomic_DNA"/>
</dbReference>
<reference evidence="1" key="2">
    <citation type="submission" date="2020-11" db="EMBL/GenBank/DDBJ databases">
        <authorList>
            <person name="McCartney M.A."/>
            <person name="Auch B."/>
            <person name="Kono T."/>
            <person name="Mallez S."/>
            <person name="Becker A."/>
            <person name="Gohl D.M."/>
            <person name="Silverstein K.A.T."/>
            <person name="Koren S."/>
            <person name="Bechman K.B."/>
            <person name="Herman A."/>
            <person name="Abrahante J.E."/>
            <person name="Garbe J."/>
        </authorList>
    </citation>
    <scope>NUCLEOTIDE SEQUENCE</scope>
    <source>
        <strain evidence="1">Duluth1</strain>
        <tissue evidence="1">Whole animal</tissue>
    </source>
</reference>
<evidence type="ECO:0000313" key="2">
    <source>
        <dbReference type="Proteomes" id="UP000828390"/>
    </source>
</evidence>
<dbReference type="Proteomes" id="UP000828390">
    <property type="component" value="Unassembled WGS sequence"/>
</dbReference>
<sequence>MPTYFILVSSTLQQLLSTEDDCLTKAQPYHSPVMWGDDAVVPCRTMKDILADTCKEGN</sequence>
<keyword evidence="2" id="KW-1185">Reference proteome</keyword>
<evidence type="ECO:0000313" key="1">
    <source>
        <dbReference type="EMBL" id="KAH3814258.1"/>
    </source>
</evidence>
<protein>
    <submittedName>
        <fullName evidence="1">Uncharacterized protein</fullName>
    </submittedName>
</protein>
<organism evidence="1 2">
    <name type="scientific">Dreissena polymorpha</name>
    <name type="common">Zebra mussel</name>
    <name type="synonym">Mytilus polymorpha</name>
    <dbReference type="NCBI Taxonomy" id="45954"/>
    <lineage>
        <taxon>Eukaryota</taxon>
        <taxon>Metazoa</taxon>
        <taxon>Spiralia</taxon>
        <taxon>Lophotrochozoa</taxon>
        <taxon>Mollusca</taxon>
        <taxon>Bivalvia</taxon>
        <taxon>Autobranchia</taxon>
        <taxon>Heteroconchia</taxon>
        <taxon>Euheterodonta</taxon>
        <taxon>Imparidentia</taxon>
        <taxon>Neoheterodontei</taxon>
        <taxon>Myida</taxon>
        <taxon>Dreissenoidea</taxon>
        <taxon>Dreissenidae</taxon>
        <taxon>Dreissena</taxon>
    </lineage>
</organism>
<reference evidence="1" key="1">
    <citation type="journal article" date="2019" name="bioRxiv">
        <title>The Genome of the Zebra Mussel, Dreissena polymorpha: A Resource for Invasive Species Research.</title>
        <authorList>
            <person name="McCartney M.A."/>
            <person name="Auch B."/>
            <person name="Kono T."/>
            <person name="Mallez S."/>
            <person name="Zhang Y."/>
            <person name="Obille A."/>
            <person name="Becker A."/>
            <person name="Abrahante J.E."/>
            <person name="Garbe J."/>
            <person name="Badalamenti J.P."/>
            <person name="Herman A."/>
            <person name="Mangelson H."/>
            <person name="Liachko I."/>
            <person name="Sullivan S."/>
            <person name="Sone E.D."/>
            <person name="Koren S."/>
            <person name="Silverstein K.A.T."/>
            <person name="Beckman K.B."/>
            <person name="Gohl D.M."/>
        </authorList>
    </citation>
    <scope>NUCLEOTIDE SEQUENCE</scope>
    <source>
        <strain evidence="1">Duluth1</strain>
        <tissue evidence="1">Whole animal</tissue>
    </source>
</reference>
<comment type="caution">
    <text evidence="1">The sequence shown here is derived from an EMBL/GenBank/DDBJ whole genome shotgun (WGS) entry which is preliminary data.</text>
</comment>
<proteinExistence type="predicted"/>
<gene>
    <name evidence="1" type="ORF">DPMN_142752</name>
</gene>
<accession>A0A9D4GF38</accession>